<dbReference type="Proteomes" id="UP000782241">
    <property type="component" value="Unassembled WGS sequence"/>
</dbReference>
<evidence type="ECO:0000313" key="13">
    <source>
        <dbReference type="EMBL" id="KAG5657076.1"/>
    </source>
</evidence>
<evidence type="ECO:0000256" key="8">
    <source>
        <dbReference type="ARBA" id="ARBA00023242"/>
    </source>
</evidence>
<protein>
    <recommendedName>
        <fullName evidence="9">Probable 26S proteasome regulatory subunit p27</fullName>
    </recommendedName>
</protein>
<dbReference type="SMART" id="SM00175">
    <property type="entry name" value="RAB"/>
    <property type="match status" value="1"/>
</dbReference>
<keyword evidence="5" id="KW-0653">Protein transport</keyword>
<keyword evidence="8" id="KW-0539">Nucleus</keyword>
<keyword evidence="4" id="KW-0547">Nucleotide-binding</keyword>
<dbReference type="CDD" id="cd00877">
    <property type="entry name" value="Ran"/>
    <property type="match status" value="1"/>
</dbReference>
<dbReference type="AlphaFoldDB" id="A0A9P7KS54"/>
<evidence type="ECO:0000313" key="14">
    <source>
        <dbReference type="Proteomes" id="UP000782241"/>
    </source>
</evidence>
<keyword evidence="14" id="KW-1185">Reference proteome</keyword>
<keyword evidence="6" id="KW-0342">GTP-binding</keyword>
<keyword evidence="7" id="KW-0143">Chaperone</keyword>
<dbReference type="Pfam" id="PF00071">
    <property type="entry name" value="Ras"/>
    <property type="match status" value="1"/>
</dbReference>
<dbReference type="SMART" id="SM00173">
    <property type="entry name" value="RAS"/>
    <property type="match status" value="1"/>
</dbReference>
<dbReference type="Pfam" id="PF18265">
    <property type="entry name" value="Nas2_N"/>
    <property type="match status" value="1"/>
</dbReference>
<comment type="subcellular location">
    <subcellularLocation>
        <location evidence="1">Nucleus</location>
    </subcellularLocation>
</comment>
<evidence type="ECO:0000259" key="11">
    <source>
        <dbReference type="Pfam" id="PF17820"/>
    </source>
</evidence>
<evidence type="ECO:0000256" key="4">
    <source>
        <dbReference type="ARBA" id="ARBA00022741"/>
    </source>
</evidence>
<name>A0A9P7KS54_9HYPO</name>
<dbReference type="InterPro" id="IPR001806">
    <property type="entry name" value="Small_GTPase"/>
</dbReference>
<feature type="compositionally biased region" description="Polar residues" evidence="10">
    <location>
        <begin position="11"/>
        <end position="20"/>
    </location>
</feature>
<dbReference type="InterPro" id="IPR002041">
    <property type="entry name" value="Ran_GTPase"/>
</dbReference>
<dbReference type="GO" id="GO:0003924">
    <property type="term" value="F:GTPase activity"/>
    <property type="evidence" value="ECO:0007669"/>
    <property type="project" value="InterPro"/>
</dbReference>
<feature type="region of interest" description="Disordered" evidence="10">
    <location>
        <begin position="207"/>
        <end position="277"/>
    </location>
</feature>
<dbReference type="PANTHER" id="PTHR24071">
    <property type="entry name" value="RAN GTPASE"/>
    <property type="match status" value="1"/>
</dbReference>
<dbReference type="InterPro" id="IPR036034">
    <property type="entry name" value="PDZ_sf"/>
</dbReference>
<dbReference type="EMBL" id="JAGPUO010000018">
    <property type="protein sequence ID" value="KAG5657076.1"/>
    <property type="molecule type" value="Genomic_DNA"/>
</dbReference>
<evidence type="ECO:0000256" key="10">
    <source>
        <dbReference type="SAM" id="MobiDB-lite"/>
    </source>
</evidence>
<sequence length="517" mass="56613">MENLHAPTVPSGETTASITNGDAGHLSFAELQRKKDDVEAELKALGGVLDSHGVDMNTSLLTSDGFPRADIDVAQIRTTRARIVRLRNDYSALMTRIEKFLHEHFASLDEDDAAPIATANGSQPVLPDSLAAPLDPPFAKVNTVAAGSPAETAGLKAGDEIRNFGYVNRANHDNLRKVAECVQGNEGNNVFIKVSRPDGVAERQELRLTLTPSKDWGGRGLKNDEPSKAEGGMQSRQPSAQANGAGPANRKTQTPKSTLAVPNDKSGIFQSGDGNGRPPHPACLHPILCTCRYNTTVTTINMAEQQTPTFKLVLVGDGGTGKTTFVKRHLTGEFEKKYMATLGVEVHPLGFTTNFGQIQFDVWDTAGQEKFGGLRDGYYINGQCGIIMFDVTSRITYKNVPNWHRDLVRVCENIPIVLCGNKVDVKERKVKAKTITFHRKKNLQYYDISAKSNYNFEKPFLWLARKLVGNPQLEFVAAPALAPPTAQVDEKLLEQYRKEMDEAANMPLPGELSDDDL</sequence>
<dbReference type="PROSITE" id="PS51419">
    <property type="entry name" value="RAB"/>
    <property type="match status" value="1"/>
</dbReference>
<dbReference type="SMART" id="SM00174">
    <property type="entry name" value="RHO"/>
    <property type="match status" value="1"/>
</dbReference>
<dbReference type="FunFam" id="3.40.50.300:FF:000131">
    <property type="entry name" value="GTP-binding nuclear protein Ran"/>
    <property type="match status" value="1"/>
</dbReference>
<organism evidence="13 14">
    <name type="scientific">Fusarium avenaceum</name>
    <dbReference type="NCBI Taxonomy" id="40199"/>
    <lineage>
        <taxon>Eukaryota</taxon>
        <taxon>Fungi</taxon>
        <taxon>Dikarya</taxon>
        <taxon>Ascomycota</taxon>
        <taxon>Pezizomycotina</taxon>
        <taxon>Sordariomycetes</taxon>
        <taxon>Hypocreomycetidae</taxon>
        <taxon>Hypocreales</taxon>
        <taxon>Nectriaceae</taxon>
        <taxon>Fusarium</taxon>
        <taxon>Fusarium tricinctum species complex</taxon>
    </lineage>
</organism>
<evidence type="ECO:0000256" key="9">
    <source>
        <dbReference type="ARBA" id="ARBA00068021"/>
    </source>
</evidence>
<dbReference type="Gene3D" id="3.40.50.300">
    <property type="entry name" value="P-loop containing nucleotide triphosphate hydrolases"/>
    <property type="match status" value="1"/>
</dbReference>
<evidence type="ECO:0000256" key="5">
    <source>
        <dbReference type="ARBA" id="ARBA00022927"/>
    </source>
</evidence>
<dbReference type="NCBIfam" id="TIGR00231">
    <property type="entry name" value="small_GTP"/>
    <property type="match status" value="1"/>
</dbReference>
<dbReference type="PANTHER" id="PTHR24071:SF0">
    <property type="entry name" value="GTP-BINDING NUCLEAR PROTEIN RAN"/>
    <property type="match status" value="1"/>
</dbReference>
<dbReference type="PROSITE" id="PS51418">
    <property type="entry name" value="RAN"/>
    <property type="match status" value="1"/>
</dbReference>
<proteinExistence type="inferred from homology"/>
<dbReference type="Gene3D" id="2.30.42.10">
    <property type="match status" value="1"/>
</dbReference>
<dbReference type="InterPro" id="IPR040815">
    <property type="entry name" value="Nas2_N"/>
</dbReference>
<dbReference type="InterPro" id="IPR027417">
    <property type="entry name" value="P-loop_NTPase"/>
</dbReference>
<dbReference type="GO" id="GO:0006606">
    <property type="term" value="P:protein import into nucleus"/>
    <property type="evidence" value="ECO:0007669"/>
    <property type="project" value="TreeGrafter"/>
</dbReference>
<dbReference type="PRINTS" id="PR00627">
    <property type="entry name" value="GTPRANTC4"/>
</dbReference>
<evidence type="ECO:0000256" key="7">
    <source>
        <dbReference type="ARBA" id="ARBA00023186"/>
    </source>
</evidence>
<comment type="caution">
    <text evidence="13">The sequence shown here is derived from an EMBL/GenBank/DDBJ whole genome shotgun (WGS) entry which is preliminary data.</text>
</comment>
<evidence type="ECO:0000256" key="6">
    <source>
        <dbReference type="ARBA" id="ARBA00023134"/>
    </source>
</evidence>
<dbReference type="GO" id="GO:0005737">
    <property type="term" value="C:cytoplasm"/>
    <property type="evidence" value="ECO:0007669"/>
    <property type="project" value="TreeGrafter"/>
</dbReference>
<dbReference type="GO" id="GO:0005634">
    <property type="term" value="C:nucleus"/>
    <property type="evidence" value="ECO:0007669"/>
    <property type="project" value="UniProtKB-SubCell"/>
</dbReference>
<dbReference type="Pfam" id="PF17820">
    <property type="entry name" value="PDZ_6"/>
    <property type="match status" value="1"/>
</dbReference>
<dbReference type="SMART" id="SM00176">
    <property type="entry name" value="RAN"/>
    <property type="match status" value="1"/>
</dbReference>
<feature type="region of interest" description="Disordered" evidence="10">
    <location>
        <begin position="1"/>
        <end position="21"/>
    </location>
</feature>
<dbReference type="Gene3D" id="6.10.140.1710">
    <property type="match status" value="1"/>
</dbReference>
<evidence type="ECO:0000259" key="12">
    <source>
        <dbReference type="Pfam" id="PF18265"/>
    </source>
</evidence>
<feature type="domain" description="PDZ" evidence="11">
    <location>
        <begin position="141"/>
        <end position="196"/>
    </location>
</feature>
<evidence type="ECO:0000256" key="3">
    <source>
        <dbReference type="ARBA" id="ARBA00022448"/>
    </source>
</evidence>
<reference evidence="13" key="1">
    <citation type="submission" date="2021-04" db="EMBL/GenBank/DDBJ databases">
        <title>Draft genome of Fusarium avenaceum strain F156N33, isolated from an atmospheric sample in Virginia.</title>
        <authorList>
            <person name="Yang S."/>
            <person name="Vinatzer B.A."/>
            <person name="Coleman J."/>
        </authorList>
    </citation>
    <scope>NUCLEOTIDE SEQUENCE</scope>
    <source>
        <strain evidence="13">F156N33</strain>
    </source>
</reference>
<comment type="similarity">
    <text evidence="2">Belongs to the small GTPase superfamily. Ran family.</text>
</comment>
<evidence type="ECO:0000256" key="2">
    <source>
        <dbReference type="ARBA" id="ARBA00008028"/>
    </source>
</evidence>
<dbReference type="GO" id="GO:0005525">
    <property type="term" value="F:GTP binding"/>
    <property type="evidence" value="ECO:0007669"/>
    <property type="project" value="UniProtKB-KW"/>
</dbReference>
<dbReference type="SUPFAM" id="SSF50156">
    <property type="entry name" value="PDZ domain-like"/>
    <property type="match status" value="1"/>
</dbReference>
<accession>A0A9P7KS54</accession>
<keyword evidence="3" id="KW-0813">Transport</keyword>
<dbReference type="PROSITE" id="PS51421">
    <property type="entry name" value="RAS"/>
    <property type="match status" value="1"/>
</dbReference>
<dbReference type="FunFam" id="2.30.42.10:FF:000107">
    <property type="entry name" value="26S proteasome non-ATPase regulatory subunit 9"/>
    <property type="match status" value="1"/>
</dbReference>
<gene>
    <name evidence="13" type="ORF">KAF25_001665</name>
</gene>
<dbReference type="InterPro" id="IPR005225">
    <property type="entry name" value="Small_GTP-bd"/>
</dbReference>
<dbReference type="InterPro" id="IPR041489">
    <property type="entry name" value="PDZ_6"/>
</dbReference>
<dbReference type="SUPFAM" id="SSF52540">
    <property type="entry name" value="P-loop containing nucleoside triphosphate hydrolases"/>
    <property type="match status" value="1"/>
</dbReference>
<dbReference type="GO" id="GO:0000054">
    <property type="term" value="P:ribosomal subunit export from nucleus"/>
    <property type="evidence" value="ECO:0007669"/>
    <property type="project" value="TreeGrafter"/>
</dbReference>
<feature type="domain" description="Nas2 N-terminal" evidence="12">
    <location>
        <begin position="29"/>
        <end position="106"/>
    </location>
</feature>
<evidence type="ECO:0000256" key="1">
    <source>
        <dbReference type="ARBA" id="ARBA00004123"/>
    </source>
</evidence>